<feature type="transmembrane region" description="Helical" evidence="2">
    <location>
        <begin position="84"/>
        <end position="107"/>
    </location>
</feature>
<reference evidence="5" key="1">
    <citation type="submission" date="2017-10" db="EMBL/GenBank/DDBJ databases">
        <title>Rapid genome shrinkage in a self-fertile nematode reveals novel sperm competition proteins.</title>
        <authorList>
            <person name="Yin D."/>
            <person name="Schwarz E.M."/>
            <person name="Thomas C.G."/>
            <person name="Felde R.L."/>
            <person name="Korf I.F."/>
            <person name="Cutter A.D."/>
            <person name="Schartner C.M."/>
            <person name="Ralston E.J."/>
            <person name="Meyer B.J."/>
            <person name="Haag E.S."/>
        </authorList>
    </citation>
    <scope>NUCLEOTIDE SEQUENCE [LARGE SCALE GENOMIC DNA]</scope>
    <source>
        <strain evidence="5">JU1422</strain>
    </source>
</reference>
<evidence type="ECO:0000256" key="1">
    <source>
        <dbReference type="ARBA" id="ARBA00004141"/>
    </source>
</evidence>
<protein>
    <recommendedName>
        <fullName evidence="3">Major facilitator superfamily (MFS) profile domain-containing protein</fullName>
    </recommendedName>
</protein>
<comment type="caution">
    <text evidence="4">The sequence shown here is derived from an EMBL/GenBank/DDBJ whole genome shotgun (WGS) entry which is preliminary data.</text>
</comment>
<keyword evidence="2" id="KW-0472">Membrane</keyword>
<evidence type="ECO:0000256" key="2">
    <source>
        <dbReference type="SAM" id="Phobius"/>
    </source>
</evidence>
<dbReference type="PANTHER" id="PTHR45757:SF8">
    <property type="entry name" value="MAJOR FACILITATOR SUPERFAMILY (MFS) PROFILE DOMAIN-CONTAINING PROTEIN"/>
    <property type="match status" value="1"/>
</dbReference>
<dbReference type="AlphaFoldDB" id="A0A2G5UZP7"/>
<dbReference type="InterPro" id="IPR036259">
    <property type="entry name" value="MFS_trans_sf"/>
</dbReference>
<keyword evidence="2" id="KW-0812">Transmembrane</keyword>
<evidence type="ECO:0000313" key="5">
    <source>
        <dbReference type="Proteomes" id="UP000230233"/>
    </source>
</evidence>
<dbReference type="STRING" id="1611254.A0A2G5UZP7"/>
<feature type="transmembrane region" description="Helical" evidence="2">
    <location>
        <begin position="380"/>
        <end position="402"/>
    </location>
</feature>
<proteinExistence type="predicted"/>
<dbReference type="GO" id="GO:0022857">
    <property type="term" value="F:transmembrane transporter activity"/>
    <property type="evidence" value="ECO:0007669"/>
    <property type="project" value="InterPro"/>
</dbReference>
<dbReference type="InterPro" id="IPR020846">
    <property type="entry name" value="MFS_dom"/>
</dbReference>
<dbReference type="Pfam" id="PF07690">
    <property type="entry name" value="MFS_1"/>
    <property type="match status" value="1"/>
</dbReference>
<dbReference type="OrthoDB" id="2985014at2759"/>
<keyword evidence="2" id="KW-1133">Transmembrane helix</keyword>
<feature type="transmembrane region" description="Helical" evidence="2">
    <location>
        <begin position="350"/>
        <end position="374"/>
    </location>
</feature>
<feature type="transmembrane region" description="Helical" evidence="2">
    <location>
        <begin position="167"/>
        <end position="185"/>
    </location>
</feature>
<evidence type="ECO:0000259" key="3">
    <source>
        <dbReference type="PROSITE" id="PS50850"/>
    </source>
</evidence>
<dbReference type="InterPro" id="IPR011701">
    <property type="entry name" value="MFS"/>
</dbReference>
<dbReference type="PROSITE" id="PS50850">
    <property type="entry name" value="MFS"/>
    <property type="match status" value="1"/>
</dbReference>
<feature type="transmembrane region" description="Helical" evidence="2">
    <location>
        <begin position="414"/>
        <end position="438"/>
    </location>
</feature>
<feature type="transmembrane region" description="Helical" evidence="2">
    <location>
        <begin position="33"/>
        <end position="64"/>
    </location>
</feature>
<sequence length="483" mass="53587">MSFNYKQTDFEVDLENQEKGPETSWMCWGKTRFLILFIGLVCITCTNANMILMNFTVICMNDVISEQKTTFTNGTHWLEKSSDISLTFSAAAVGAIFGTIPAVTLIARYGIRRVLSVYGLLSAAGTILTPLAVEYGLIPVLIARFFQGVGASVLYSSIGTISESWSPITEIGTFVAFLSSAFQISNIVTMPTAGFLCEPSLGWRSIYYIFGGITVVLYIVFYWYYNDAPDKHKNVGKKELRRIRDGKIITSSTIKTQLQVKYSQIFTNWEVFEITLAIIGGSASVICLNNYGPIYLNKVLGLNIRETGYSNAIPYFFAAIVKFAAGPITDKLAHITERVSLFTVVPPFDIFFQIRLIMFAFVPQVAMAIGYLVMSFTSHVIIAQVAYTFSVVLAGLNVIGMVKCAQIVAEKHLALIMAVISMSSWVSAFILPIVIGIICPTNSHAEWSRFYLFVAIFVILTNIPFPFLARVSGRKRVAPETKF</sequence>
<feature type="transmembrane region" description="Helical" evidence="2">
    <location>
        <begin position="450"/>
        <end position="469"/>
    </location>
</feature>
<feature type="transmembrane region" description="Helical" evidence="2">
    <location>
        <begin position="114"/>
        <end position="131"/>
    </location>
</feature>
<organism evidence="4 5">
    <name type="scientific">Caenorhabditis nigoni</name>
    <dbReference type="NCBI Taxonomy" id="1611254"/>
    <lineage>
        <taxon>Eukaryota</taxon>
        <taxon>Metazoa</taxon>
        <taxon>Ecdysozoa</taxon>
        <taxon>Nematoda</taxon>
        <taxon>Chromadorea</taxon>
        <taxon>Rhabditida</taxon>
        <taxon>Rhabditina</taxon>
        <taxon>Rhabditomorpha</taxon>
        <taxon>Rhabditoidea</taxon>
        <taxon>Rhabditidae</taxon>
        <taxon>Peloderinae</taxon>
        <taxon>Caenorhabditis</taxon>
    </lineage>
</organism>
<comment type="subcellular location">
    <subcellularLocation>
        <location evidence="1">Membrane</location>
        <topology evidence="1">Multi-pass membrane protein</topology>
    </subcellularLocation>
</comment>
<accession>A0A2G5UZP7</accession>
<keyword evidence="5" id="KW-1185">Reference proteome</keyword>
<dbReference type="Gene3D" id="1.20.1250.20">
    <property type="entry name" value="MFS general substrate transporter like domains"/>
    <property type="match status" value="2"/>
</dbReference>
<name>A0A2G5UZP7_9PELO</name>
<dbReference type="SUPFAM" id="SSF103473">
    <property type="entry name" value="MFS general substrate transporter"/>
    <property type="match status" value="1"/>
</dbReference>
<dbReference type="GO" id="GO:0016020">
    <property type="term" value="C:membrane"/>
    <property type="evidence" value="ECO:0007669"/>
    <property type="project" value="UniProtKB-SubCell"/>
</dbReference>
<dbReference type="EMBL" id="PDUG01000002">
    <property type="protein sequence ID" value="PIC44979.1"/>
    <property type="molecule type" value="Genomic_DNA"/>
</dbReference>
<gene>
    <name evidence="4" type="primary">Cni-C18H9.5</name>
    <name evidence="4" type="synonym">Cnig_chr_II.g5162</name>
    <name evidence="4" type="ORF">B9Z55_005162</name>
</gene>
<feature type="transmembrane region" description="Helical" evidence="2">
    <location>
        <begin position="205"/>
        <end position="225"/>
    </location>
</feature>
<evidence type="ECO:0000313" key="4">
    <source>
        <dbReference type="EMBL" id="PIC44979.1"/>
    </source>
</evidence>
<feature type="transmembrane region" description="Helical" evidence="2">
    <location>
        <begin position="137"/>
        <end position="155"/>
    </location>
</feature>
<dbReference type="Proteomes" id="UP000230233">
    <property type="component" value="Chromosome II"/>
</dbReference>
<dbReference type="PANTHER" id="PTHR45757">
    <property type="entry name" value="PROTEIN CBG23364-RELATED"/>
    <property type="match status" value="1"/>
</dbReference>
<feature type="domain" description="Major facilitator superfamily (MFS) profile" evidence="3">
    <location>
        <begin position="40"/>
        <end position="472"/>
    </location>
</feature>